<evidence type="ECO:0000256" key="2">
    <source>
        <dbReference type="ARBA" id="ARBA00022481"/>
    </source>
</evidence>
<evidence type="ECO:0000256" key="3">
    <source>
        <dbReference type="RuleBase" id="RU000389"/>
    </source>
</evidence>
<keyword evidence="4" id="KW-0812">Transmembrane</keyword>
<sequence>MNVQKGFTLIELMIVVAIIGILAAIAIPQYQNYIARSQASEALNLLGGLKTPLIDISGSAGLTTACSTADAKDGDPTATPPVAPTPAGALNKSNGYTLSGKYVASITATPTGTTSCKLTATFKPVGSGVNDKLGGQTVSFTYTVANGDWSCTSSLPDSVRPSSCASGT</sequence>
<name>A0A7S8ZTV0_ACIBA</name>
<reference evidence="5 6" key="1">
    <citation type="submission" date="2020-09" db="EMBL/GenBank/DDBJ databases">
        <title>Resistance determinants and their genetic context in bacteria from a longitudinal study of pigs reared under conventional and antibiotic-free husbandry practices.</title>
        <authorList>
            <person name="Poulin-Laprade D."/>
            <person name="Brouard J.-S."/>
            <person name="Gagnon N."/>
            <person name="Turcotte A."/>
            <person name="Langlois A."/>
            <person name="Matte J.J."/>
            <person name="Carrillo C.D."/>
            <person name="Zaheer R."/>
            <person name="McAllister T."/>
            <person name="Topp E."/>
            <person name="Talbot G."/>
        </authorList>
    </citation>
    <scope>NUCLEOTIDE SEQUENCE [LARGE SCALE GENOMIC DNA]</scope>
    <source>
        <strain evidence="5 6">Res13-Abat-PEA21-P4-01-A</strain>
    </source>
</reference>
<dbReference type="InterPro" id="IPR012902">
    <property type="entry name" value="N_methyl_site"/>
</dbReference>
<dbReference type="Gene3D" id="3.30.700.10">
    <property type="entry name" value="Glycoprotein, Type 4 Pilin"/>
    <property type="match status" value="1"/>
</dbReference>
<dbReference type="NCBIfam" id="TIGR02532">
    <property type="entry name" value="IV_pilin_GFxxxE"/>
    <property type="match status" value="1"/>
</dbReference>
<dbReference type="GO" id="GO:0007155">
    <property type="term" value="P:cell adhesion"/>
    <property type="evidence" value="ECO:0007669"/>
    <property type="project" value="InterPro"/>
</dbReference>
<dbReference type="PANTHER" id="PTHR30093">
    <property type="entry name" value="GENERAL SECRETION PATHWAY PROTEIN G"/>
    <property type="match status" value="1"/>
</dbReference>
<feature type="transmembrane region" description="Helical" evidence="4">
    <location>
        <begin position="6"/>
        <end position="27"/>
    </location>
</feature>
<dbReference type="InterPro" id="IPR045584">
    <property type="entry name" value="Pilin-like"/>
</dbReference>
<protein>
    <submittedName>
        <fullName evidence="5">Pilin</fullName>
    </submittedName>
</protein>
<keyword evidence="4" id="KW-1133">Transmembrane helix</keyword>
<dbReference type="RefSeq" id="WP_109291829.1">
    <property type="nucleotide sequence ID" value="NZ_CP062919.1"/>
</dbReference>
<accession>A0A7S8ZTV0</accession>
<keyword evidence="4" id="KW-0472">Membrane</keyword>
<dbReference type="PROSITE" id="PS00409">
    <property type="entry name" value="PROKAR_NTER_METHYL"/>
    <property type="match status" value="1"/>
</dbReference>
<evidence type="ECO:0000313" key="5">
    <source>
        <dbReference type="EMBL" id="QPF13133.1"/>
    </source>
</evidence>
<dbReference type="SUPFAM" id="SSF54523">
    <property type="entry name" value="Pili subunits"/>
    <property type="match status" value="1"/>
</dbReference>
<proteinExistence type="inferred from homology"/>
<dbReference type="AlphaFoldDB" id="A0A7S8ZTV0"/>
<organism evidence="5 6">
    <name type="scientific">Acinetobacter baumannii</name>
    <dbReference type="NCBI Taxonomy" id="470"/>
    <lineage>
        <taxon>Bacteria</taxon>
        <taxon>Pseudomonadati</taxon>
        <taxon>Pseudomonadota</taxon>
        <taxon>Gammaproteobacteria</taxon>
        <taxon>Moraxellales</taxon>
        <taxon>Moraxellaceae</taxon>
        <taxon>Acinetobacter</taxon>
        <taxon>Acinetobacter calcoaceticus/baumannii complex</taxon>
    </lineage>
</organism>
<gene>
    <name evidence="5" type="ORF">IMO23_16520</name>
</gene>
<dbReference type="PANTHER" id="PTHR30093:SF34">
    <property type="entry name" value="PREPILIN PEPTIDASE-DEPENDENT PROTEIN D"/>
    <property type="match status" value="1"/>
</dbReference>
<evidence type="ECO:0000313" key="6">
    <source>
        <dbReference type="Proteomes" id="UP000594659"/>
    </source>
</evidence>
<dbReference type="GO" id="GO:0043107">
    <property type="term" value="P:type IV pilus-dependent motility"/>
    <property type="evidence" value="ECO:0007669"/>
    <property type="project" value="TreeGrafter"/>
</dbReference>
<dbReference type="InterPro" id="IPR001082">
    <property type="entry name" value="Pilin"/>
</dbReference>
<keyword evidence="3" id="KW-0281">Fimbrium</keyword>
<dbReference type="EMBL" id="CP062919">
    <property type="protein sequence ID" value="QPF13133.1"/>
    <property type="molecule type" value="Genomic_DNA"/>
</dbReference>
<dbReference type="GO" id="GO:0044096">
    <property type="term" value="C:type IV pilus"/>
    <property type="evidence" value="ECO:0007669"/>
    <property type="project" value="TreeGrafter"/>
</dbReference>
<keyword evidence="2" id="KW-0488">Methylation</keyword>
<dbReference type="Pfam" id="PF00114">
    <property type="entry name" value="Pilin"/>
    <property type="match status" value="1"/>
</dbReference>
<evidence type="ECO:0000256" key="4">
    <source>
        <dbReference type="SAM" id="Phobius"/>
    </source>
</evidence>
<dbReference type="Proteomes" id="UP000594659">
    <property type="component" value="Chromosome"/>
</dbReference>
<dbReference type="Pfam" id="PF07963">
    <property type="entry name" value="N_methyl"/>
    <property type="match status" value="1"/>
</dbReference>
<evidence type="ECO:0000256" key="1">
    <source>
        <dbReference type="ARBA" id="ARBA00005233"/>
    </source>
</evidence>
<comment type="similarity">
    <text evidence="1 3">Belongs to the N-Me-Phe pilin family.</text>
</comment>